<dbReference type="HAMAP" id="MF_00129">
    <property type="entry name" value="MnmG_GidA"/>
    <property type="match status" value="1"/>
</dbReference>
<dbReference type="InterPro" id="IPR004416">
    <property type="entry name" value="MnmG"/>
</dbReference>
<evidence type="ECO:0000256" key="4">
    <source>
        <dbReference type="ARBA" id="ARBA00022630"/>
    </source>
</evidence>
<dbReference type="FunFam" id="3.50.50.60:FF:000094">
    <property type="entry name" value="tRNA uridine 5-carboxymethylaminomethyl modification enzyme MnmG"/>
    <property type="match status" value="1"/>
</dbReference>
<dbReference type="Pfam" id="PF13932">
    <property type="entry name" value="SAM_GIDA_C"/>
    <property type="match status" value="1"/>
</dbReference>
<evidence type="ECO:0000256" key="7">
    <source>
        <dbReference type="ARBA" id="ARBA00023027"/>
    </source>
</evidence>
<dbReference type="GO" id="GO:0070899">
    <property type="term" value="P:mitochondrial tRNA wobble uridine modification"/>
    <property type="evidence" value="ECO:0007669"/>
    <property type="project" value="UniProtKB-ARBA"/>
</dbReference>
<evidence type="ECO:0000256" key="3">
    <source>
        <dbReference type="ARBA" id="ARBA00022490"/>
    </source>
</evidence>
<dbReference type="Gene3D" id="1.10.10.1800">
    <property type="entry name" value="tRNA uridine 5-carboxymethylaminomethyl modification enzyme MnmG/GidA"/>
    <property type="match status" value="1"/>
</dbReference>
<gene>
    <name evidence="9" type="ORF">VNO78_10542</name>
</gene>
<evidence type="ECO:0000313" key="9">
    <source>
        <dbReference type="EMBL" id="KAK7399360.1"/>
    </source>
</evidence>
<dbReference type="AlphaFoldDB" id="A0AAN9SM92"/>
<reference evidence="9 10" key="1">
    <citation type="submission" date="2024-01" db="EMBL/GenBank/DDBJ databases">
        <title>The genomes of 5 underutilized Papilionoideae crops provide insights into root nodulation and disease resistanc.</title>
        <authorList>
            <person name="Jiang F."/>
        </authorList>
    </citation>
    <scope>NUCLEOTIDE SEQUENCE [LARGE SCALE GENOMIC DNA]</scope>
    <source>
        <strain evidence="9">DUOXIRENSHENG_FW03</strain>
        <tissue evidence="9">Leaves</tissue>
    </source>
</reference>
<dbReference type="PANTHER" id="PTHR11806">
    <property type="entry name" value="GLUCOSE INHIBITED DIVISION PROTEIN A"/>
    <property type="match status" value="1"/>
</dbReference>
<comment type="cofactor">
    <cofactor evidence="1">
        <name>FAD</name>
        <dbReference type="ChEBI" id="CHEBI:57692"/>
    </cofactor>
</comment>
<evidence type="ECO:0000256" key="6">
    <source>
        <dbReference type="ARBA" id="ARBA00022827"/>
    </source>
</evidence>
<dbReference type="InterPro" id="IPR049312">
    <property type="entry name" value="GIDA_C_N"/>
</dbReference>
<dbReference type="SMART" id="SM01228">
    <property type="entry name" value="GIDA_assoc_3"/>
    <property type="match status" value="1"/>
</dbReference>
<dbReference type="GO" id="GO:0050660">
    <property type="term" value="F:flavin adenine dinucleotide binding"/>
    <property type="evidence" value="ECO:0007669"/>
    <property type="project" value="InterPro"/>
</dbReference>
<dbReference type="Proteomes" id="UP001386955">
    <property type="component" value="Unassembled WGS sequence"/>
</dbReference>
<keyword evidence="4" id="KW-0285">Flavoprotein</keyword>
<comment type="caution">
    <text evidence="9">The sequence shown here is derived from an EMBL/GenBank/DDBJ whole genome shotgun (WGS) entry which is preliminary data.</text>
</comment>
<dbReference type="NCBIfam" id="TIGR00136">
    <property type="entry name" value="mnmG_gidA"/>
    <property type="match status" value="1"/>
</dbReference>
<dbReference type="Gene3D" id="3.50.50.60">
    <property type="entry name" value="FAD/NAD(P)-binding domain"/>
    <property type="match status" value="2"/>
</dbReference>
<keyword evidence="3" id="KW-0963">Cytoplasm</keyword>
<evidence type="ECO:0000256" key="1">
    <source>
        <dbReference type="ARBA" id="ARBA00001974"/>
    </source>
</evidence>
<dbReference type="FunFam" id="3.50.50.60:FF:000119">
    <property type="entry name" value="tRNA uridine 5-carboxymethylaminomethyl modification enzyme MnmG"/>
    <property type="match status" value="1"/>
</dbReference>
<dbReference type="FunFam" id="1.10.150.570:FF:000001">
    <property type="entry name" value="tRNA uridine 5-carboxymethylaminomethyl modification enzyme MnmG"/>
    <property type="match status" value="1"/>
</dbReference>
<keyword evidence="6" id="KW-0274">FAD</keyword>
<feature type="domain" description="tRNA uridine 5-carboxymethylaminomethyl modification enzyme C-terminal subdomain" evidence="8">
    <location>
        <begin position="609"/>
        <end position="680"/>
    </location>
</feature>
<sequence>MATALLTLHLCRLGRNLCKSLFLTSSHALRNPRHVTFRRKFRRRISFSRRFSAGSTSRELDYELGSVDEKYDVIVVGGGHAGCEAALASARLGARTLLLTLNIDRIAWQPCNPAVGGPAKSQLVHEVDALGGEIGKIADRCYLQKRVLNVSRGPAVRALRAQTDKREYALQMKNVVESTPNLSIREAMVTDILIGKNDDVEGVCTFFGMKFYAPSVILTTGTFMSGKIWVGRTSMPAGRAGESASLGLTENLQRLGFEIDRLKTGTPARVDIRTVNFSGLEPQCGDEEVGWFSFDPEVHIEREQMCCYLTRTTSTTHQIIRENLHETPTYGGWVEAKGPRYCPSIEDKIVRFQDKESHQIFLEPEGRNVPELYVQGFSTGLPERLQLPLLRTLPGLENCSMLRPAYAVEYDYLPAHQCARSLMTKKIQGLFFSGQINGTTGYEEAAAQGIISGINAARHADSKPLIVLERESSYIGTLIDDLVTKDLREPYRMLTSRSEHRLLLRSDNADSRLTPLGREIGLIDDRCWKLYQDKQARISEEKKRLKGVRISGGDLAAEVTNLSGQPVKDFSTLESLLKKPHIQYKILDKHGFGDKSLSRMEKECVEIDIKYEGFILRQQSQLQQMVAQQHRPLPEDLDYYSMTTLSHEAREKLSKVRPLTIGQASRVGGVSPADITALLIVLEARRRKAQEQRRYKMMNDILANTQDEVPGVSLTEKVSYL</sequence>
<keyword evidence="7" id="KW-0520">NAD</keyword>
<evidence type="ECO:0000256" key="2">
    <source>
        <dbReference type="ARBA" id="ARBA00007653"/>
    </source>
</evidence>
<dbReference type="InterPro" id="IPR047001">
    <property type="entry name" value="MnmG_C_subdom"/>
</dbReference>
<keyword evidence="10" id="KW-1185">Reference proteome</keyword>
<dbReference type="InterPro" id="IPR020595">
    <property type="entry name" value="MnmG-rel_CS"/>
</dbReference>
<dbReference type="InterPro" id="IPR002218">
    <property type="entry name" value="MnmG-rel"/>
</dbReference>
<organism evidence="9 10">
    <name type="scientific">Psophocarpus tetragonolobus</name>
    <name type="common">Winged bean</name>
    <name type="synonym">Dolichos tetragonolobus</name>
    <dbReference type="NCBI Taxonomy" id="3891"/>
    <lineage>
        <taxon>Eukaryota</taxon>
        <taxon>Viridiplantae</taxon>
        <taxon>Streptophyta</taxon>
        <taxon>Embryophyta</taxon>
        <taxon>Tracheophyta</taxon>
        <taxon>Spermatophyta</taxon>
        <taxon>Magnoliopsida</taxon>
        <taxon>eudicotyledons</taxon>
        <taxon>Gunneridae</taxon>
        <taxon>Pentapetalae</taxon>
        <taxon>rosids</taxon>
        <taxon>fabids</taxon>
        <taxon>Fabales</taxon>
        <taxon>Fabaceae</taxon>
        <taxon>Papilionoideae</taxon>
        <taxon>50 kb inversion clade</taxon>
        <taxon>NPAAA clade</taxon>
        <taxon>indigoferoid/millettioid clade</taxon>
        <taxon>Phaseoleae</taxon>
        <taxon>Psophocarpus</taxon>
    </lineage>
</organism>
<dbReference type="InterPro" id="IPR036188">
    <property type="entry name" value="FAD/NAD-bd_sf"/>
</dbReference>
<dbReference type="GO" id="GO:0030488">
    <property type="term" value="P:tRNA methylation"/>
    <property type="evidence" value="ECO:0007669"/>
    <property type="project" value="TreeGrafter"/>
</dbReference>
<dbReference type="Gene3D" id="1.10.150.570">
    <property type="entry name" value="GidA associated domain, C-terminal subdomain"/>
    <property type="match status" value="1"/>
</dbReference>
<evidence type="ECO:0000256" key="5">
    <source>
        <dbReference type="ARBA" id="ARBA00022694"/>
    </source>
</evidence>
<dbReference type="InterPro" id="IPR026904">
    <property type="entry name" value="MnmG_C"/>
</dbReference>
<proteinExistence type="inferred from homology"/>
<dbReference type="PANTHER" id="PTHR11806:SF0">
    <property type="entry name" value="PROTEIN MTO1 HOMOLOG, MITOCHONDRIAL"/>
    <property type="match status" value="1"/>
</dbReference>
<dbReference type="EMBL" id="JAYMYS010000003">
    <property type="protein sequence ID" value="KAK7399360.1"/>
    <property type="molecule type" value="Genomic_DNA"/>
</dbReference>
<evidence type="ECO:0000313" key="10">
    <source>
        <dbReference type="Proteomes" id="UP001386955"/>
    </source>
</evidence>
<dbReference type="InterPro" id="IPR044920">
    <property type="entry name" value="MnmG_C_subdom_sf"/>
</dbReference>
<dbReference type="PROSITE" id="PS01280">
    <property type="entry name" value="GIDA_1"/>
    <property type="match status" value="1"/>
</dbReference>
<evidence type="ECO:0000259" key="8">
    <source>
        <dbReference type="SMART" id="SM01228"/>
    </source>
</evidence>
<dbReference type="PRINTS" id="PR00411">
    <property type="entry name" value="PNDRDTASEI"/>
</dbReference>
<dbReference type="SUPFAM" id="SSF51905">
    <property type="entry name" value="FAD/NAD(P)-binding domain"/>
    <property type="match status" value="1"/>
</dbReference>
<dbReference type="InterPro" id="IPR040131">
    <property type="entry name" value="MnmG_N"/>
</dbReference>
<protein>
    <recommendedName>
        <fullName evidence="8">tRNA uridine 5-carboxymethylaminomethyl modification enzyme C-terminal subdomain domain-containing protein</fullName>
    </recommendedName>
</protein>
<accession>A0AAN9SM92</accession>
<comment type="similarity">
    <text evidence="2">Belongs to the MnmG family.</text>
</comment>
<dbReference type="Pfam" id="PF21680">
    <property type="entry name" value="GIDA_C_1st"/>
    <property type="match status" value="1"/>
</dbReference>
<dbReference type="GO" id="GO:0005739">
    <property type="term" value="C:mitochondrion"/>
    <property type="evidence" value="ECO:0007669"/>
    <property type="project" value="GOC"/>
</dbReference>
<dbReference type="Pfam" id="PF01134">
    <property type="entry name" value="GIDA"/>
    <property type="match status" value="1"/>
</dbReference>
<name>A0AAN9SM92_PSOTE</name>
<dbReference type="FunFam" id="1.10.10.1800:FF:000001">
    <property type="entry name" value="tRNA uridine 5-carboxymethylaminomethyl modification enzyme MnmG"/>
    <property type="match status" value="1"/>
</dbReference>
<keyword evidence="5" id="KW-0819">tRNA processing</keyword>